<name>A0A0A9AAP2_ARUDO</name>
<sequence>MPIAIGGGGAPVCAGCVDEHDTVLRENVSFSRTEAKPTDIVELIFCCLLLNADKGVNVSVFCLPIYMDEVLWKIAMQM</sequence>
<organism evidence="1">
    <name type="scientific">Arundo donax</name>
    <name type="common">Giant reed</name>
    <name type="synonym">Donax arundinaceus</name>
    <dbReference type="NCBI Taxonomy" id="35708"/>
    <lineage>
        <taxon>Eukaryota</taxon>
        <taxon>Viridiplantae</taxon>
        <taxon>Streptophyta</taxon>
        <taxon>Embryophyta</taxon>
        <taxon>Tracheophyta</taxon>
        <taxon>Spermatophyta</taxon>
        <taxon>Magnoliopsida</taxon>
        <taxon>Liliopsida</taxon>
        <taxon>Poales</taxon>
        <taxon>Poaceae</taxon>
        <taxon>PACMAD clade</taxon>
        <taxon>Arundinoideae</taxon>
        <taxon>Arundineae</taxon>
        <taxon>Arundo</taxon>
    </lineage>
</organism>
<reference evidence="1" key="2">
    <citation type="journal article" date="2015" name="Data Brief">
        <title>Shoot transcriptome of the giant reed, Arundo donax.</title>
        <authorList>
            <person name="Barrero R.A."/>
            <person name="Guerrero F.D."/>
            <person name="Moolhuijzen P."/>
            <person name="Goolsby J.A."/>
            <person name="Tidwell J."/>
            <person name="Bellgard S.E."/>
            <person name="Bellgard M.I."/>
        </authorList>
    </citation>
    <scope>NUCLEOTIDE SEQUENCE</scope>
    <source>
        <tissue evidence="1">Shoot tissue taken approximately 20 cm above the soil surface</tissue>
    </source>
</reference>
<protein>
    <submittedName>
        <fullName evidence="1">Uncharacterized protein</fullName>
    </submittedName>
</protein>
<accession>A0A0A9AAP2</accession>
<dbReference type="AlphaFoldDB" id="A0A0A9AAP2"/>
<proteinExistence type="predicted"/>
<reference evidence="1" key="1">
    <citation type="submission" date="2014-09" db="EMBL/GenBank/DDBJ databases">
        <authorList>
            <person name="Magalhaes I.L.F."/>
            <person name="Oliveira U."/>
            <person name="Santos F.R."/>
            <person name="Vidigal T.H.D.A."/>
            <person name="Brescovit A.D."/>
            <person name="Santos A.J."/>
        </authorList>
    </citation>
    <scope>NUCLEOTIDE SEQUENCE</scope>
    <source>
        <tissue evidence="1">Shoot tissue taken approximately 20 cm above the soil surface</tissue>
    </source>
</reference>
<evidence type="ECO:0000313" key="1">
    <source>
        <dbReference type="EMBL" id="JAD48126.1"/>
    </source>
</evidence>
<dbReference type="EMBL" id="GBRH01249769">
    <property type="protein sequence ID" value="JAD48126.1"/>
    <property type="molecule type" value="Transcribed_RNA"/>
</dbReference>